<protein>
    <submittedName>
        <fullName evidence="3">Phage protein</fullName>
    </submittedName>
</protein>
<gene>
    <name evidence="1" type="ORF">GPUH_LOCUS25826</name>
</gene>
<dbReference type="EMBL" id="UYRT01107054">
    <property type="protein sequence ID" value="VDN44719.1"/>
    <property type="molecule type" value="Genomic_DNA"/>
</dbReference>
<dbReference type="PANTHER" id="PTHR37984:SF5">
    <property type="entry name" value="PROTEIN NYNRIN-LIKE"/>
    <property type="match status" value="1"/>
</dbReference>
<organism evidence="3">
    <name type="scientific">Gongylonema pulchrum</name>
    <dbReference type="NCBI Taxonomy" id="637853"/>
    <lineage>
        <taxon>Eukaryota</taxon>
        <taxon>Metazoa</taxon>
        <taxon>Ecdysozoa</taxon>
        <taxon>Nematoda</taxon>
        <taxon>Chromadorea</taxon>
        <taxon>Rhabditida</taxon>
        <taxon>Spirurina</taxon>
        <taxon>Spiruromorpha</taxon>
        <taxon>Spiruroidea</taxon>
        <taxon>Gongylonematidae</taxon>
        <taxon>Gongylonema</taxon>
    </lineage>
</organism>
<dbReference type="InterPro" id="IPR050951">
    <property type="entry name" value="Retrovirus_Pol_polyprotein"/>
</dbReference>
<reference evidence="3" key="1">
    <citation type="submission" date="2016-06" db="UniProtKB">
        <authorList>
            <consortium name="WormBaseParasite"/>
        </authorList>
    </citation>
    <scope>IDENTIFICATION</scope>
</reference>
<dbReference type="Proteomes" id="UP000271098">
    <property type="component" value="Unassembled WGS sequence"/>
</dbReference>
<evidence type="ECO:0000313" key="1">
    <source>
        <dbReference type="EMBL" id="VDN44719.1"/>
    </source>
</evidence>
<accession>A0A183EXY7</accession>
<keyword evidence="2" id="KW-1185">Reference proteome</keyword>
<proteinExistence type="predicted"/>
<name>A0A183EXY7_9BILA</name>
<dbReference type="PANTHER" id="PTHR37984">
    <property type="entry name" value="PROTEIN CBG26694"/>
    <property type="match status" value="1"/>
</dbReference>
<dbReference type="WBParaSite" id="GPUH_0002585801-mRNA-1">
    <property type="protein sequence ID" value="GPUH_0002585801-mRNA-1"/>
    <property type="gene ID" value="GPUH_0002585801"/>
</dbReference>
<dbReference type="OrthoDB" id="10058156at2759"/>
<dbReference type="AlphaFoldDB" id="A0A183EXY7"/>
<sequence>MLTHETSDSVDINAFSAHVLTTSFPKLFQGGLGLCSKTKVQLILKEDVKPVHLRARPVALAIQEQVGAELDRLVASGGITPVDSSDWTALIVIEYFKTENFGQADALSRFIDQQRLEAIDPEMEEVVAAVEAGELELQQLTQESLGSTEAQHQIISATSSDPV</sequence>
<evidence type="ECO:0000313" key="3">
    <source>
        <dbReference type="WBParaSite" id="GPUH_0002585801-mRNA-1"/>
    </source>
</evidence>
<dbReference type="Gene3D" id="3.10.10.10">
    <property type="entry name" value="HIV Type 1 Reverse Transcriptase, subunit A, domain 1"/>
    <property type="match status" value="1"/>
</dbReference>
<reference evidence="1 2" key="2">
    <citation type="submission" date="2018-11" db="EMBL/GenBank/DDBJ databases">
        <authorList>
            <consortium name="Pathogen Informatics"/>
        </authorList>
    </citation>
    <scope>NUCLEOTIDE SEQUENCE [LARGE SCALE GENOMIC DNA]</scope>
</reference>
<evidence type="ECO:0000313" key="2">
    <source>
        <dbReference type="Proteomes" id="UP000271098"/>
    </source>
</evidence>